<dbReference type="Gene3D" id="3.20.20.80">
    <property type="entry name" value="Glycosidases"/>
    <property type="match status" value="1"/>
</dbReference>
<evidence type="ECO:0000256" key="1">
    <source>
        <dbReference type="SAM" id="MobiDB-lite"/>
    </source>
</evidence>
<dbReference type="GO" id="GO:0051118">
    <property type="term" value="F:glucan endo-1,3-alpha-glucosidase activity"/>
    <property type="evidence" value="ECO:0007669"/>
    <property type="project" value="InterPro"/>
</dbReference>
<evidence type="ECO:0000313" key="3">
    <source>
        <dbReference type="EMBL" id="KAG1906406.1"/>
    </source>
</evidence>
<name>A0AAD4EHY8_9AGAM</name>
<organism evidence="3 4">
    <name type="scientific">Suillus fuscotomentosus</name>
    <dbReference type="NCBI Taxonomy" id="1912939"/>
    <lineage>
        <taxon>Eukaryota</taxon>
        <taxon>Fungi</taxon>
        <taxon>Dikarya</taxon>
        <taxon>Basidiomycota</taxon>
        <taxon>Agaricomycotina</taxon>
        <taxon>Agaricomycetes</taxon>
        <taxon>Agaricomycetidae</taxon>
        <taxon>Boletales</taxon>
        <taxon>Suillineae</taxon>
        <taxon>Suillaceae</taxon>
        <taxon>Suillus</taxon>
    </lineage>
</organism>
<evidence type="ECO:0000313" key="4">
    <source>
        <dbReference type="Proteomes" id="UP001195769"/>
    </source>
</evidence>
<accession>A0AAD4EHY8</accession>
<feature type="compositionally biased region" description="Low complexity" evidence="1">
    <location>
        <begin position="56"/>
        <end position="77"/>
    </location>
</feature>
<reference evidence="3" key="1">
    <citation type="journal article" date="2020" name="New Phytol.">
        <title>Comparative genomics reveals dynamic genome evolution in host specialist ectomycorrhizal fungi.</title>
        <authorList>
            <person name="Lofgren L.A."/>
            <person name="Nguyen N.H."/>
            <person name="Vilgalys R."/>
            <person name="Ruytinx J."/>
            <person name="Liao H.L."/>
            <person name="Branco S."/>
            <person name="Kuo A."/>
            <person name="LaButti K."/>
            <person name="Lipzen A."/>
            <person name="Andreopoulos W."/>
            <person name="Pangilinan J."/>
            <person name="Riley R."/>
            <person name="Hundley H."/>
            <person name="Na H."/>
            <person name="Barry K."/>
            <person name="Grigoriev I.V."/>
            <person name="Stajich J.E."/>
            <person name="Kennedy P.G."/>
        </authorList>
    </citation>
    <scope>NUCLEOTIDE SEQUENCE</scope>
    <source>
        <strain evidence="3">FC203</strain>
    </source>
</reference>
<feature type="signal peptide" evidence="2">
    <location>
        <begin position="1"/>
        <end position="23"/>
    </location>
</feature>
<evidence type="ECO:0000256" key="2">
    <source>
        <dbReference type="SAM" id="SignalP"/>
    </source>
</evidence>
<dbReference type="GeneID" id="64654530"/>
<feature type="region of interest" description="Disordered" evidence="1">
    <location>
        <begin position="56"/>
        <end position="85"/>
    </location>
</feature>
<gene>
    <name evidence="3" type="ORF">F5891DRAFT_1002190</name>
</gene>
<dbReference type="Proteomes" id="UP001195769">
    <property type="component" value="Unassembled WGS sequence"/>
</dbReference>
<dbReference type="Pfam" id="PF03659">
    <property type="entry name" value="Glyco_hydro_71"/>
    <property type="match status" value="1"/>
</dbReference>
<sequence length="536" mass="57358">MVSPAMLVHFPLIFLSFVALSLASPLRTDRHINHFNHRFSRNSAVQPVLLLNSSAGPSSSVTPASSSSFPATMTTTSQAPTGTSSPSVSSKYVIAHFMVGNSYPYTVDNWLADIFLAHSSGIDGFALNVGVDSWQPSQVANAYQAALQSGTGFKLFMSFDMSSLPCTTASDAANLRTYITTYAKHPNQLLYNGRVMASTFSGETCTFGQGSVASGWSTQFVQQLTGSSAVHFVPSFFVDPSQFNTYSGVIDGMFNWNSGWPIQVTTSYVSSIPGLLGDIASGLASTVSSALSNVIGSTTPDDTYISSLSAMGGGKTYMAAVSPWFFTHYGPSTYNKNWIYLSDDHLYATRWESLIAIRDQVDFAQIISWNDFGESHYIGPIEGAQPMSQAWVDGNDHTGWLNLTSYYASAFKTGSYPTPAKDQLIMWSRPHAASASAANDPVGKPTNYQITSDNVWAVVLATSPATVVLSTSSSHSQTFNVPAGVSKLAIPIQPGGTMSGTLTRGGQTVIDLQATDFTFEANPTTYNFNVLVVASP</sequence>
<protein>
    <submittedName>
        <fullName evidence="3">Glycoside hydrolase family 71 protein</fullName>
    </submittedName>
</protein>
<dbReference type="InterPro" id="IPR005197">
    <property type="entry name" value="Glyco_hydro_71"/>
</dbReference>
<dbReference type="CDD" id="cd11577">
    <property type="entry name" value="GH71"/>
    <property type="match status" value="1"/>
</dbReference>
<feature type="chain" id="PRO_5042206944" evidence="2">
    <location>
        <begin position="24"/>
        <end position="536"/>
    </location>
</feature>
<proteinExistence type="predicted"/>
<comment type="caution">
    <text evidence="3">The sequence shown here is derived from an EMBL/GenBank/DDBJ whole genome shotgun (WGS) entry which is preliminary data.</text>
</comment>
<dbReference type="RefSeq" id="XP_041231981.1">
    <property type="nucleotide sequence ID" value="XM_041360232.1"/>
</dbReference>
<keyword evidence="4" id="KW-1185">Reference proteome</keyword>
<keyword evidence="2" id="KW-0732">Signal</keyword>
<dbReference type="EMBL" id="JABBWK010000004">
    <property type="protein sequence ID" value="KAG1906406.1"/>
    <property type="molecule type" value="Genomic_DNA"/>
</dbReference>
<dbReference type="AlphaFoldDB" id="A0AAD4EHY8"/>
<keyword evidence="3" id="KW-0378">Hydrolase</keyword>